<dbReference type="RefSeq" id="WP_070177010.1">
    <property type="nucleotide sequence ID" value="NZ_BMJR01000003.1"/>
</dbReference>
<dbReference type="STRING" id="1856405.BFC17_21270"/>
<keyword evidence="1" id="KW-0808">Transferase</keyword>
<dbReference type="EMBL" id="MJIC01000014">
    <property type="protein sequence ID" value="OFI34082.1"/>
    <property type="molecule type" value="Genomic_DNA"/>
</dbReference>
<dbReference type="AlphaFoldDB" id="A0A1E8FDS5"/>
<sequence length="284" mass="32749">MMKLTPLFRAVEKVPKIGRFFAGVRKLREANQICSHFSTYLGPMIAVTQEQKEQVFRIRHNVYCEELSFEDIRENGMETDEFDEFSQYCLIHHSASDRFAGTVRLVTPTNEGELLPIEKYCLDSITNQELNPSNFDRNEVCEISRLAVPHEFRRRQMDQFAGAATGAINTKTYSENELRCFPFIAVGLYFSAAALAMQQGIKHAYVMMEPRLARSMRFIGIKFEQIGPVVDYHGRRAPYYINQKLLLKNLTPGFAIMLKHIQKSIDEMDIHADNDENTYGREAN</sequence>
<dbReference type="InterPro" id="IPR022484">
    <property type="entry name" value="PEP-CTERM/exosrtase_acylTfrase"/>
</dbReference>
<dbReference type="SUPFAM" id="SSF55729">
    <property type="entry name" value="Acyl-CoA N-acyltransferases (Nat)"/>
    <property type="match status" value="1"/>
</dbReference>
<dbReference type="Gene3D" id="3.40.630.30">
    <property type="match status" value="1"/>
</dbReference>
<dbReference type="GO" id="GO:0016740">
    <property type="term" value="F:transferase activity"/>
    <property type="evidence" value="ECO:0007669"/>
    <property type="project" value="UniProtKB-KW"/>
</dbReference>
<comment type="caution">
    <text evidence="1">The sequence shown here is derived from an EMBL/GenBank/DDBJ whole genome shotgun (WGS) entry which is preliminary data.</text>
</comment>
<accession>A0A1E8FDS5</accession>
<evidence type="ECO:0000313" key="1">
    <source>
        <dbReference type="EMBL" id="OFI34082.1"/>
    </source>
</evidence>
<keyword evidence="2" id="KW-1185">Reference proteome</keyword>
<evidence type="ECO:0000313" key="2">
    <source>
        <dbReference type="Proteomes" id="UP000176037"/>
    </source>
</evidence>
<protein>
    <submittedName>
        <fullName evidence="1">GNAT family N-acetyltransferase</fullName>
    </submittedName>
</protein>
<gene>
    <name evidence="1" type="ORF">BFC17_21270</name>
</gene>
<dbReference type="InterPro" id="IPR016181">
    <property type="entry name" value="Acyl_CoA_acyltransferase"/>
</dbReference>
<organism evidence="1 2">
    <name type="scientific">Alteromonas lipolytica</name>
    <dbReference type="NCBI Taxonomy" id="1856405"/>
    <lineage>
        <taxon>Bacteria</taxon>
        <taxon>Pseudomonadati</taxon>
        <taxon>Pseudomonadota</taxon>
        <taxon>Gammaproteobacteria</taxon>
        <taxon>Alteromonadales</taxon>
        <taxon>Alteromonadaceae</taxon>
        <taxon>Alteromonas/Salinimonas group</taxon>
        <taxon>Alteromonas</taxon>
    </lineage>
</organism>
<reference evidence="1 2" key="1">
    <citation type="submission" date="2016-09" db="EMBL/GenBank/DDBJ databases">
        <title>Alteromonas lipolytica, a new species isolated from sea water.</title>
        <authorList>
            <person name="Wu Y.-H."/>
            <person name="Cheng H."/>
            <person name="Xu X.-W."/>
        </authorList>
    </citation>
    <scope>NUCLEOTIDE SEQUENCE [LARGE SCALE GENOMIC DNA]</scope>
    <source>
        <strain evidence="1 2">JW12</strain>
    </source>
</reference>
<proteinExistence type="predicted"/>
<dbReference type="NCBIfam" id="TIGR03694">
    <property type="entry name" value="exosort_acyl"/>
    <property type="match status" value="1"/>
</dbReference>
<name>A0A1E8FDS5_9ALTE</name>
<dbReference type="Pfam" id="PF13444">
    <property type="entry name" value="Acetyltransf_5"/>
    <property type="match status" value="1"/>
</dbReference>
<dbReference type="Proteomes" id="UP000176037">
    <property type="component" value="Unassembled WGS sequence"/>
</dbReference>